<keyword evidence="8" id="KW-1185">Reference proteome</keyword>
<evidence type="ECO:0000256" key="5">
    <source>
        <dbReference type="ARBA" id="ARBA00023242"/>
    </source>
</evidence>
<reference evidence="7" key="1">
    <citation type="submission" date="2022-01" db="UniProtKB">
        <authorList>
            <consortium name="EnsemblMetazoa"/>
        </authorList>
    </citation>
    <scope>IDENTIFICATION</scope>
</reference>
<dbReference type="Gene3D" id="2.60.40.790">
    <property type="match status" value="1"/>
</dbReference>
<sequence>MPTANELRLNRSLLDKDFDGYKLSLSPIPVYKEEFENEVDVLRPNEDQYSFLHHREFSLHNHLYGDLWNKDIVYFIDSKCKIRRSWMNELEKLEKIVDIWEIPVKHARKPGHFNTSLCFASVDIAVVSDGAGSLYVLETSSRADVIPWKVLHNEEVLGEAVPFKIVDARCIDESPNRVVHCLLLYVDAQLEKNSSKIDDLNDNKNSKFETVLNWITLVEEITGYWSKKSVKVIKGKGVLDYAALESDCNGVYLISSSNFQSDKKDTIEKMDCEEDPLPEPTPDFFWQQTFEEVKFWFDVPEGSAKSDIKVMPTEQEIKITLRGEIIFSGTFHLPIDPDLTTWNLNNQKFEVTVQKLAEGSMWEKFVVTNKVGKEIIDEEMVADVHKKLEHLCSENMESGGSAVLNSGQLEECDAFDESRALYRLDYESCELTHKVVLGSQQWLFKTHVYPEKPPAFCIRNDVDGCVWQPETPSKDDKTWNCDHIGTFLAFGYIQASKVNKKFTIAPPDMSYISIVDVTGHVMLYRKGIAVIGQLRNRKTGRSLKEIAVQNLINLQTNNEIVGAFASEKYCFVLTKKSLHVLHVS</sequence>
<dbReference type="RefSeq" id="XP_014252756.1">
    <property type="nucleotide sequence ID" value="XM_014397270.1"/>
</dbReference>
<dbReference type="CDD" id="cd06467">
    <property type="entry name" value="p23_NUDC_like"/>
    <property type="match status" value="1"/>
</dbReference>
<dbReference type="SUPFAM" id="SSF49764">
    <property type="entry name" value="HSP20-like chaperones"/>
    <property type="match status" value="1"/>
</dbReference>
<dbReference type="GO" id="GO:0005634">
    <property type="term" value="C:nucleus"/>
    <property type="evidence" value="ECO:0007669"/>
    <property type="project" value="UniProtKB-SubCell"/>
</dbReference>
<dbReference type="EnsemblMetazoa" id="XM_014397270.1">
    <property type="protein sequence ID" value="XP_014252756.1"/>
    <property type="gene ID" value="LOC106668470"/>
</dbReference>
<dbReference type="AlphaFoldDB" id="A0A8I6RUU1"/>
<keyword evidence="4" id="KW-0963">Cytoplasm</keyword>
<dbReference type="GeneID" id="106668470"/>
<dbReference type="PANTHER" id="PTHR21664">
    <property type="entry name" value="CHRONIC MYELOGENOUS LEUKEMIA TUMOR ANTIGEN 66"/>
    <property type="match status" value="1"/>
</dbReference>
<name>A0A8I6RUU1_CIMLE</name>
<organism evidence="7 8">
    <name type="scientific">Cimex lectularius</name>
    <name type="common">Bed bug</name>
    <name type="synonym">Acanthia lectularia</name>
    <dbReference type="NCBI Taxonomy" id="79782"/>
    <lineage>
        <taxon>Eukaryota</taxon>
        <taxon>Metazoa</taxon>
        <taxon>Ecdysozoa</taxon>
        <taxon>Arthropoda</taxon>
        <taxon>Hexapoda</taxon>
        <taxon>Insecta</taxon>
        <taxon>Pterygota</taxon>
        <taxon>Neoptera</taxon>
        <taxon>Paraneoptera</taxon>
        <taxon>Hemiptera</taxon>
        <taxon>Heteroptera</taxon>
        <taxon>Panheteroptera</taxon>
        <taxon>Cimicomorpha</taxon>
        <taxon>Cimicidae</taxon>
        <taxon>Cimex</taxon>
    </lineage>
</organism>
<accession>A0A8I6RUU1</accession>
<dbReference type="KEGG" id="clec:106668470"/>
<dbReference type="InterPro" id="IPR007052">
    <property type="entry name" value="CS_dom"/>
</dbReference>
<keyword evidence="5" id="KW-0539">Nucleus</keyword>
<evidence type="ECO:0000256" key="1">
    <source>
        <dbReference type="ARBA" id="ARBA00004123"/>
    </source>
</evidence>
<dbReference type="PANTHER" id="PTHR21664:SF1">
    <property type="entry name" value="NUDC DOMAIN-CONTAINING PROTEIN 1"/>
    <property type="match status" value="1"/>
</dbReference>
<dbReference type="GO" id="GO:0005737">
    <property type="term" value="C:cytoplasm"/>
    <property type="evidence" value="ECO:0007669"/>
    <property type="project" value="UniProtKB-SubCell"/>
</dbReference>
<dbReference type="PROSITE" id="PS51203">
    <property type="entry name" value="CS"/>
    <property type="match status" value="1"/>
</dbReference>
<dbReference type="OrthoDB" id="428655at2759"/>
<dbReference type="Pfam" id="PF04969">
    <property type="entry name" value="CS"/>
    <property type="match status" value="1"/>
</dbReference>
<feature type="domain" description="CS" evidence="6">
    <location>
        <begin position="279"/>
        <end position="366"/>
    </location>
</feature>
<dbReference type="InterPro" id="IPR008978">
    <property type="entry name" value="HSP20-like_chaperone"/>
</dbReference>
<protein>
    <recommendedName>
        <fullName evidence="3">NudC domain-containing protein 1</fullName>
    </recommendedName>
</protein>
<evidence type="ECO:0000313" key="8">
    <source>
        <dbReference type="Proteomes" id="UP000494040"/>
    </source>
</evidence>
<evidence type="ECO:0000256" key="2">
    <source>
        <dbReference type="ARBA" id="ARBA00004496"/>
    </source>
</evidence>
<evidence type="ECO:0000256" key="4">
    <source>
        <dbReference type="ARBA" id="ARBA00022490"/>
    </source>
</evidence>
<evidence type="ECO:0000313" key="7">
    <source>
        <dbReference type="EnsemblMetazoa" id="XP_014252756.1"/>
    </source>
</evidence>
<evidence type="ECO:0000256" key="3">
    <source>
        <dbReference type="ARBA" id="ARBA00018915"/>
    </source>
</evidence>
<evidence type="ECO:0000259" key="6">
    <source>
        <dbReference type="PROSITE" id="PS51203"/>
    </source>
</evidence>
<dbReference type="OMA" id="DTRFVHH"/>
<dbReference type="InterPro" id="IPR037895">
    <property type="entry name" value="NUDCD1"/>
</dbReference>
<dbReference type="Proteomes" id="UP000494040">
    <property type="component" value="Unassembled WGS sequence"/>
</dbReference>
<proteinExistence type="predicted"/>
<comment type="subcellular location">
    <subcellularLocation>
        <location evidence="2">Cytoplasm</location>
    </subcellularLocation>
    <subcellularLocation>
        <location evidence="1">Nucleus</location>
    </subcellularLocation>
</comment>